<protein>
    <submittedName>
        <fullName evidence="2">Uncharacterized protein</fullName>
    </submittedName>
</protein>
<accession>A0A8C4TX01</accession>
<sequence length="113" mass="12055">VNGDRFADDQAILNQLPDLRSLTRVSVGDLIGFVGIQPDLLFAAAAPSPPLTPRAPLSAGPGRHFAPSPAPGPTAIFPRGLRRPQPPHRGRSPSRSAIRKPPLSRPSPRSSRY</sequence>
<feature type="compositionally biased region" description="Basic residues" evidence="1">
    <location>
        <begin position="80"/>
        <end position="92"/>
    </location>
</feature>
<keyword evidence="3" id="KW-1185">Reference proteome</keyword>
<reference evidence="2" key="1">
    <citation type="submission" date="2025-08" db="UniProtKB">
        <authorList>
            <consortium name="Ensembl"/>
        </authorList>
    </citation>
    <scope>IDENTIFICATION</scope>
</reference>
<dbReference type="AlphaFoldDB" id="A0A8C4TX01"/>
<dbReference type="Proteomes" id="UP000694562">
    <property type="component" value="Unplaced"/>
</dbReference>
<evidence type="ECO:0000313" key="3">
    <source>
        <dbReference type="Proteomes" id="UP000694562"/>
    </source>
</evidence>
<evidence type="ECO:0000313" key="2">
    <source>
        <dbReference type="Ensembl" id="ENSFTIP00000003882.1"/>
    </source>
</evidence>
<feature type="region of interest" description="Disordered" evidence="1">
    <location>
        <begin position="47"/>
        <end position="113"/>
    </location>
</feature>
<dbReference type="Ensembl" id="ENSFTIT00000004056.1">
    <property type="protein sequence ID" value="ENSFTIP00000003882.1"/>
    <property type="gene ID" value="ENSFTIG00000002672.1"/>
</dbReference>
<organism evidence="2 3">
    <name type="scientific">Falco tinnunculus</name>
    <name type="common">Common kestrel</name>
    <dbReference type="NCBI Taxonomy" id="100819"/>
    <lineage>
        <taxon>Eukaryota</taxon>
        <taxon>Metazoa</taxon>
        <taxon>Chordata</taxon>
        <taxon>Craniata</taxon>
        <taxon>Vertebrata</taxon>
        <taxon>Euteleostomi</taxon>
        <taxon>Archelosauria</taxon>
        <taxon>Archosauria</taxon>
        <taxon>Dinosauria</taxon>
        <taxon>Saurischia</taxon>
        <taxon>Theropoda</taxon>
        <taxon>Coelurosauria</taxon>
        <taxon>Aves</taxon>
        <taxon>Neognathae</taxon>
        <taxon>Neoaves</taxon>
        <taxon>Telluraves</taxon>
        <taxon>Australaves</taxon>
        <taxon>Falconiformes</taxon>
        <taxon>Falconidae</taxon>
        <taxon>Falco</taxon>
    </lineage>
</organism>
<proteinExistence type="predicted"/>
<evidence type="ECO:0000256" key="1">
    <source>
        <dbReference type="SAM" id="MobiDB-lite"/>
    </source>
</evidence>
<name>A0A8C4TX01_FALTI</name>
<reference evidence="2" key="2">
    <citation type="submission" date="2025-09" db="UniProtKB">
        <authorList>
            <consortium name="Ensembl"/>
        </authorList>
    </citation>
    <scope>IDENTIFICATION</scope>
</reference>